<dbReference type="STRING" id="1805238.AUJ23_00785"/>
<comment type="caution">
    <text evidence="1">The sequence shown here is derived from an EMBL/GenBank/DDBJ whole genome shotgun (WGS) entry which is preliminary data.</text>
</comment>
<protein>
    <recommendedName>
        <fullName evidence="3">Glycosyl transferase family 28 C-terminal domain-containing protein</fullName>
    </recommendedName>
</protein>
<dbReference type="Proteomes" id="UP000181941">
    <property type="component" value="Unassembled WGS sequence"/>
</dbReference>
<evidence type="ECO:0000313" key="1">
    <source>
        <dbReference type="EMBL" id="OIO20079.1"/>
    </source>
</evidence>
<sequence length="458" mass="52364">MPEKEIFKTAYIVTVDMGYGHQRAVYPLHDMAQQVPELSMANHGIINANLYGGINKSDQFKWDTGRSIYEKISRLKHLPVVGSYIFSFMDYLQRIEPFYPQRDLSRPTLQVKQIFGMIKNGWGKDLIDKLNKLEHLPFVTSFFTTAFFAEEHNYKGDIYCICTDTDISRAWAPLEPKLSRINYLVPTRRVKERLESYGIKKDKIFITGFPLPKENIGGPKLEILKSSLAKRIVNLDTEGRYRSKYKYTMTKFLGTNLCSTKFKSDHPLTITFAVGGAGAQRELGAEIAGSLREEISKGKICLNLVSGIRNDVFRYYQAVFQDLGLSDKINKNIFLIYSAESKFDYFSKFNSVLNTTDILWSKPSELSFYAGLGLPIIIAPTIGSQEEFNKDWLTSIGAGVMQEDPRYTNEWLKDWLASGWLADAAMNGFLNAPRNGTYHVEDIVLRNKRSEIEDMHLF</sequence>
<organism evidence="1 2">
    <name type="scientific">Candidatus Magasanikbacteria bacterium CG1_02_32_51</name>
    <dbReference type="NCBI Taxonomy" id="1805238"/>
    <lineage>
        <taxon>Bacteria</taxon>
        <taxon>Candidatus Magasanikiibacteriota</taxon>
    </lineage>
</organism>
<evidence type="ECO:0000313" key="2">
    <source>
        <dbReference type="Proteomes" id="UP000181941"/>
    </source>
</evidence>
<dbReference type="EMBL" id="MNVC01000012">
    <property type="protein sequence ID" value="OIO20079.1"/>
    <property type="molecule type" value="Genomic_DNA"/>
</dbReference>
<accession>A0A1J4UCX3</accession>
<name>A0A1J4UCX3_9BACT</name>
<evidence type="ECO:0008006" key="3">
    <source>
        <dbReference type="Google" id="ProtNLM"/>
    </source>
</evidence>
<reference evidence="1 2" key="1">
    <citation type="journal article" date="2016" name="Environ. Microbiol.">
        <title>Genomic resolution of a cold subsurface aquifer community provides metabolic insights for novel microbes adapted to high CO concentrations.</title>
        <authorList>
            <person name="Probst A.J."/>
            <person name="Castelle C.J."/>
            <person name="Singh A."/>
            <person name="Brown C.T."/>
            <person name="Anantharaman K."/>
            <person name="Sharon I."/>
            <person name="Hug L.A."/>
            <person name="Burstein D."/>
            <person name="Emerson J.B."/>
            <person name="Thomas B.C."/>
            <person name="Banfield J.F."/>
        </authorList>
    </citation>
    <scope>NUCLEOTIDE SEQUENCE [LARGE SCALE GENOMIC DNA]</scope>
    <source>
        <strain evidence="1">CG1_02_32_51</strain>
    </source>
</reference>
<proteinExistence type="predicted"/>
<dbReference type="AlphaFoldDB" id="A0A1J4UCX3"/>
<gene>
    <name evidence="1" type="ORF">AUJ23_00785</name>
</gene>